<comment type="caution">
    <text evidence="1">The sequence shown here is derived from an EMBL/GenBank/DDBJ whole genome shotgun (WGS) entry which is preliminary data.</text>
</comment>
<dbReference type="Proteomes" id="UP000327013">
    <property type="component" value="Unassembled WGS sequence"/>
</dbReference>
<protein>
    <submittedName>
        <fullName evidence="1">Uncharacterized protein</fullName>
    </submittedName>
</protein>
<keyword evidence="2" id="KW-1185">Reference proteome</keyword>
<evidence type="ECO:0000313" key="1">
    <source>
        <dbReference type="EMBL" id="KAB8339225.1"/>
    </source>
</evidence>
<evidence type="ECO:0000313" key="2">
    <source>
        <dbReference type="Proteomes" id="UP000327013"/>
    </source>
</evidence>
<dbReference type="AlphaFoldDB" id="A0A5N6KRF8"/>
<accession>A0A5N6KRF8</accession>
<dbReference type="EMBL" id="VIBQ01000010">
    <property type="protein sequence ID" value="KAB8339225.1"/>
    <property type="molecule type" value="Genomic_DNA"/>
</dbReference>
<sequence length="150" mass="17425">MDRYTTSKFWRLMRVEITVGTGITNTFWHEYRPPYRSPTTRLWAFTWHGRHQSCSRYVIASPPPCTRTRTSRDHSARAHSMEVTVRAASRFWLSRYQSVVAPQEHYARKRTPNVPHGTGKRRQFCGGGPRNHAAAASIMFLSWSRSPTDD</sequence>
<name>A0A5N6KRF8_9ROSI</name>
<proteinExistence type="predicted"/>
<gene>
    <name evidence="1" type="ORF">FH972_022159</name>
</gene>
<organism evidence="1 2">
    <name type="scientific">Carpinus fangiana</name>
    <dbReference type="NCBI Taxonomy" id="176857"/>
    <lineage>
        <taxon>Eukaryota</taxon>
        <taxon>Viridiplantae</taxon>
        <taxon>Streptophyta</taxon>
        <taxon>Embryophyta</taxon>
        <taxon>Tracheophyta</taxon>
        <taxon>Spermatophyta</taxon>
        <taxon>Magnoliopsida</taxon>
        <taxon>eudicotyledons</taxon>
        <taxon>Gunneridae</taxon>
        <taxon>Pentapetalae</taxon>
        <taxon>rosids</taxon>
        <taxon>fabids</taxon>
        <taxon>Fagales</taxon>
        <taxon>Betulaceae</taxon>
        <taxon>Carpinus</taxon>
    </lineage>
</organism>
<reference evidence="1 2" key="1">
    <citation type="submission" date="2019-06" db="EMBL/GenBank/DDBJ databases">
        <title>A chromosomal-level reference genome of Carpinus fangiana (Coryloideae, Betulaceae).</title>
        <authorList>
            <person name="Yang X."/>
            <person name="Wang Z."/>
            <person name="Zhang L."/>
            <person name="Hao G."/>
            <person name="Liu J."/>
            <person name="Yang Y."/>
        </authorList>
    </citation>
    <scope>NUCLEOTIDE SEQUENCE [LARGE SCALE GENOMIC DNA]</scope>
    <source>
        <strain evidence="1">Cfa_2016G</strain>
        <tissue evidence="1">Leaf</tissue>
    </source>
</reference>